<protein>
    <submittedName>
        <fullName evidence="2">NAD-dependent epimerase/dehydratase family protein</fullName>
    </submittedName>
</protein>
<evidence type="ECO:0000313" key="3">
    <source>
        <dbReference type="Proteomes" id="UP000515800"/>
    </source>
</evidence>
<organism evidence="2 3">
    <name type="scientific">Weissella diestrammenae</name>
    <dbReference type="NCBI Taxonomy" id="1162633"/>
    <lineage>
        <taxon>Bacteria</taxon>
        <taxon>Bacillati</taxon>
        <taxon>Bacillota</taxon>
        <taxon>Bacilli</taxon>
        <taxon>Lactobacillales</taxon>
        <taxon>Lactobacillaceae</taxon>
        <taxon>Weissella</taxon>
    </lineage>
</organism>
<dbReference type="InterPro" id="IPR051207">
    <property type="entry name" value="ComplexI_NDUFA9_subunit"/>
</dbReference>
<dbReference type="RefSeq" id="WP_187529105.1">
    <property type="nucleotide sequence ID" value="NZ_CP060724.1"/>
</dbReference>
<dbReference type="KEGG" id="wdi:H9L19_07890"/>
<dbReference type="SUPFAM" id="SSF51735">
    <property type="entry name" value="NAD(P)-binding Rossmann-fold domains"/>
    <property type="match status" value="1"/>
</dbReference>
<dbReference type="Pfam" id="PF01370">
    <property type="entry name" value="Epimerase"/>
    <property type="match status" value="1"/>
</dbReference>
<dbReference type="PANTHER" id="PTHR12126">
    <property type="entry name" value="NADH-UBIQUINONE OXIDOREDUCTASE 39 KDA SUBUNIT-RELATED"/>
    <property type="match status" value="1"/>
</dbReference>
<name>A0A7G9T596_9LACO</name>
<dbReference type="GO" id="GO:0044877">
    <property type="term" value="F:protein-containing complex binding"/>
    <property type="evidence" value="ECO:0007669"/>
    <property type="project" value="TreeGrafter"/>
</dbReference>
<reference evidence="2 3" key="1">
    <citation type="submission" date="2020-08" db="EMBL/GenBank/DDBJ databases">
        <title>Genome sequence of Weissella diestrammenae KACC 16890T.</title>
        <authorList>
            <person name="Hyun D.-W."/>
            <person name="Bae J.-W."/>
        </authorList>
    </citation>
    <scope>NUCLEOTIDE SEQUENCE [LARGE SCALE GENOMIC DNA]</scope>
    <source>
        <strain evidence="2 3">KACC 16890</strain>
    </source>
</reference>
<feature type="domain" description="NAD-dependent epimerase/dehydratase" evidence="1">
    <location>
        <begin position="4"/>
        <end position="105"/>
    </location>
</feature>
<dbReference type="PANTHER" id="PTHR12126:SF11">
    <property type="entry name" value="NADH DEHYDROGENASE [UBIQUINONE] 1 ALPHA SUBCOMPLEX SUBUNIT 9, MITOCHONDRIAL"/>
    <property type="match status" value="1"/>
</dbReference>
<dbReference type="Gene3D" id="3.40.50.720">
    <property type="entry name" value="NAD(P)-binding Rossmann-like Domain"/>
    <property type="match status" value="1"/>
</dbReference>
<dbReference type="InterPro" id="IPR036291">
    <property type="entry name" value="NAD(P)-bd_dom_sf"/>
</dbReference>
<dbReference type="InterPro" id="IPR001509">
    <property type="entry name" value="Epimerase_deHydtase"/>
</dbReference>
<evidence type="ECO:0000259" key="1">
    <source>
        <dbReference type="Pfam" id="PF01370"/>
    </source>
</evidence>
<evidence type="ECO:0000313" key="2">
    <source>
        <dbReference type="EMBL" id="QNN75271.1"/>
    </source>
</evidence>
<dbReference type="Proteomes" id="UP000515800">
    <property type="component" value="Chromosome"/>
</dbReference>
<dbReference type="AlphaFoldDB" id="A0A7G9T596"/>
<gene>
    <name evidence="2" type="ORF">H9L19_07890</name>
</gene>
<proteinExistence type="predicted"/>
<dbReference type="EMBL" id="CP060724">
    <property type="protein sequence ID" value="QNN75271.1"/>
    <property type="molecule type" value="Genomic_DNA"/>
</dbReference>
<accession>A0A7G9T596</accession>
<keyword evidence="3" id="KW-1185">Reference proteome</keyword>
<sequence length="191" mass="21524">MTNVVLLGGTGYIGREITRAWLKRDPQVSFFIISRNNVNNFNNRQIQVIQADLSNTAQMIGQLPKKVDYIIDLIGRPEKNKKELIDINVKPAQMMLQLARHYQVSAMGIIGGKLGPKSFTDIKSEIIEMLQASEIRLSVVEPTIVYGGGRKDNITKMVPILKFMSKFSKKFKPIKVSVLANQLIDDLVRLP</sequence>